<name>A0AAE1HJK3_9NEOP</name>
<dbReference type="AlphaFoldDB" id="A0AAE1HJK3"/>
<dbReference type="PANTHER" id="PTHR47160">
    <property type="entry name" value="PUTATIVE-RELATED"/>
    <property type="match status" value="1"/>
</dbReference>
<dbReference type="Proteomes" id="UP001219518">
    <property type="component" value="Unassembled WGS sequence"/>
</dbReference>
<comment type="caution">
    <text evidence="2">The sequence shown here is derived from an EMBL/GenBank/DDBJ whole genome shotgun (WGS) entry which is preliminary data.</text>
</comment>
<feature type="domain" description="MULE transposase" evidence="1">
    <location>
        <begin position="17"/>
        <end position="114"/>
    </location>
</feature>
<evidence type="ECO:0000259" key="1">
    <source>
        <dbReference type="Pfam" id="PF10551"/>
    </source>
</evidence>
<gene>
    <name evidence="2" type="ORF">KUF71_010956</name>
</gene>
<proteinExistence type="predicted"/>
<keyword evidence="3" id="KW-1185">Reference proteome</keyword>
<dbReference type="EMBL" id="JAHWGI010001053">
    <property type="protein sequence ID" value="KAK3921780.1"/>
    <property type="molecule type" value="Genomic_DNA"/>
</dbReference>
<organism evidence="2 3">
    <name type="scientific">Frankliniella fusca</name>
    <dbReference type="NCBI Taxonomy" id="407009"/>
    <lineage>
        <taxon>Eukaryota</taxon>
        <taxon>Metazoa</taxon>
        <taxon>Ecdysozoa</taxon>
        <taxon>Arthropoda</taxon>
        <taxon>Hexapoda</taxon>
        <taxon>Insecta</taxon>
        <taxon>Pterygota</taxon>
        <taxon>Neoptera</taxon>
        <taxon>Paraneoptera</taxon>
        <taxon>Thysanoptera</taxon>
        <taxon>Terebrantia</taxon>
        <taxon>Thripoidea</taxon>
        <taxon>Thripidae</taxon>
        <taxon>Frankliniella</taxon>
    </lineage>
</organism>
<sequence>MVYATKEGLRKLGKSDIWFVDGTFKVSPVLFVQVFTIHGLYKNEAFPLVFALLTEKAEHLYTEVLQALKDKAAELHIPFPDPSTVVSDFELAIINACRAVLPHSVLRLCFFHLGQSVYRKVQNLGLAVLYNHPEDRQYKVAVHQMLSVAFVPVEDVKDFLAELRPELPRQLRVLADYFEETYIPKLKIPCWVVERPRCLRAGRQACPKPPRYAIEDWNQHNAALQQQPRTNNTTEGWHNRFQGMVGKSHPSFYHFLREIRKEQRDTDVMMRELQMGPRIKAPRRAKYDAVNKRLQAAAVEYEEYKEEGRILDFLSRCGRNFTL</sequence>
<reference evidence="2" key="1">
    <citation type="submission" date="2021-07" db="EMBL/GenBank/DDBJ databases">
        <authorList>
            <person name="Catto M.A."/>
            <person name="Jacobson A."/>
            <person name="Kennedy G."/>
            <person name="Labadie P."/>
            <person name="Hunt B.G."/>
            <person name="Srinivasan R."/>
        </authorList>
    </citation>
    <scope>NUCLEOTIDE SEQUENCE</scope>
    <source>
        <strain evidence="2">PL_HMW_Pooled</strain>
        <tissue evidence="2">Head</tissue>
    </source>
</reference>
<evidence type="ECO:0000313" key="3">
    <source>
        <dbReference type="Proteomes" id="UP001219518"/>
    </source>
</evidence>
<dbReference type="InterPro" id="IPR018289">
    <property type="entry name" value="MULE_transposase_dom"/>
</dbReference>
<dbReference type="PANTHER" id="PTHR47160:SF10">
    <property type="entry name" value="MULE TRANSPOSASE DOMAIN-CONTAINING PROTEIN"/>
    <property type="match status" value="1"/>
</dbReference>
<dbReference type="Pfam" id="PF10551">
    <property type="entry name" value="MULE"/>
    <property type="match status" value="1"/>
</dbReference>
<accession>A0AAE1HJK3</accession>
<reference evidence="2" key="2">
    <citation type="journal article" date="2023" name="BMC Genomics">
        <title>Pest status, molecular evolution, and epigenetic factors derived from the genome assembly of Frankliniella fusca, a thysanopteran phytovirus vector.</title>
        <authorList>
            <person name="Catto M.A."/>
            <person name="Labadie P.E."/>
            <person name="Jacobson A.L."/>
            <person name="Kennedy G.G."/>
            <person name="Srinivasan R."/>
            <person name="Hunt B.G."/>
        </authorList>
    </citation>
    <scope>NUCLEOTIDE SEQUENCE</scope>
    <source>
        <strain evidence="2">PL_HMW_Pooled</strain>
    </source>
</reference>
<protein>
    <submittedName>
        <fullName evidence="2">Tryptophan synthase alpha chain</fullName>
    </submittedName>
</protein>
<evidence type="ECO:0000313" key="2">
    <source>
        <dbReference type="EMBL" id="KAK3921780.1"/>
    </source>
</evidence>